<dbReference type="InterPro" id="IPR036291">
    <property type="entry name" value="NAD(P)-bd_dom_sf"/>
</dbReference>
<reference evidence="3" key="2">
    <citation type="journal article" date="2015" name="ISME J.">
        <title>A new class of marine Euryarchaeota group II from the Mediterranean deep chlorophyll maximum.</title>
        <authorList>
            <person name="Martin-Cuadrado A.B."/>
            <person name="Garcia-Heredia I."/>
            <person name="Molto A.G."/>
            <person name="Lopez-Ubeda R."/>
            <person name="Kimes N."/>
            <person name="Lopez-Garcia P."/>
            <person name="Moreira D."/>
            <person name="Rodriguez-Valera F."/>
        </authorList>
    </citation>
    <scope>NUCLEOTIDE SEQUENCE</scope>
</reference>
<dbReference type="CDD" id="cd05233">
    <property type="entry name" value="SDR_c"/>
    <property type="match status" value="1"/>
</dbReference>
<evidence type="ECO:0000313" key="3">
    <source>
        <dbReference type="EMBL" id="ANV79303.1"/>
    </source>
</evidence>
<name>A0A1B1TAL8_9ARCH</name>
<protein>
    <submittedName>
        <fullName evidence="3">3-oxoacyl</fullName>
    </submittedName>
</protein>
<dbReference type="InterPro" id="IPR002347">
    <property type="entry name" value="SDR_fam"/>
</dbReference>
<proteinExistence type="inferred from homology"/>
<evidence type="ECO:0000256" key="1">
    <source>
        <dbReference type="ARBA" id="ARBA00006484"/>
    </source>
</evidence>
<dbReference type="AlphaFoldDB" id="A0A1B1TAL8"/>
<dbReference type="SUPFAM" id="SSF51735">
    <property type="entry name" value="NAD(P)-binding Rossmann-fold domains"/>
    <property type="match status" value="1"/>
</dbReference>
<dbReference type="FunFam" id="3.40.50.720:FF:000084">
    <property type="entry name" value="Short-chain dehydrogenase reductase"/>
    <property type="match status" value="1"/>
</dbReference>
<keyword evidence="2" id="KW-0560">Oxidoreductase</keyword>
<reference evidence="3" key="1">
    <citation type="submission" date="2014-11" db="EMBL/GenBank/DDBJ databases">
        <authorList>
            <person name="Zhu J."/>
            <person name="Qi W."/>
            <person name="Song R."/>
        </authorList>
    </citation>
    <scope>NUCLEOTIDE SEQUENCE</scope>
</reference>
<dbReference type="EMBL" id="KP211819">
    <property type="protein sequence ID" value="ANV79303.1"/>
    <property type="molecule type" value="Genomic_DNA"/>
</dbReference>
<dbReference type="Pfam" id="PF13561">
    <property type="entry name" value="adh_short_C2"/>
    <property type="match status" value="1"/>
</dbReference>
<evidence type="ECO:0000256" key="2">
    <source>
        <dbReference type="ARBA" id="ARBA00023002"/>
    </source>
</evidence>
<comment type="similarity">
    <text evidence="1">Belongs to the short-chain dehydrogenases/reductases (SDR) family.</text>
</comment>
<accession>A0A1B1TAL8</accession>
<dbReference type="PRINTS" id="PR00081">
    <property type="entry name" value="GDHRDH"/>
</dbReference>
<organism evidence="3">
    <name type="scientific">uncultured Poseidoniia archaeon</name>
    <dbReference type="NCBI Taxonomy" id="1697135"/>
    <lineage>
        <taxon>Archaea</taxon>
        <taxon>Methanobacteriati</taxon>
        <taxon>Thermoplasmatota</taxon>
        <taxon>Candidatus Poseidoniia</taxon>
        <taxon>environmental samples</taxon>
    </lineage>
</organism>
<sequence length="254" mass="26570">METGLSDSVVLVTGGAGGIGESICRAFASEGAKVIVHYHESSENADKIANEIDGFSIKADLRDSSQALALIDTIVENFGKLDICIANAGYYPPESKPIWDIDEERWNQTISSNLDVAVNTARGFLREASRTGSGSLVFVGSTAGIYGESGHSDYAAAKGAITSGLLMSVKNDVSILGNVRVNAIAPGWTITPKKIDQGINDDLVKKATATMSLKKLATPEDVANAVISISSDLISGHITGQIIEVAGGMEGRLV</sequence>
<dbReference type="Gene3D" id="3.40.50.720">
    <property type="entry name" value="NAD(P)-binding Rossmann-like Domain"/>
    <property type="match status" value="1"/>
</dbReference>
<dbReference type="GO" id="GO:0016491">
    <property type="term" value="F:oxidoreductase activity"/>
    <property type="evidence" value="ECO:0007669"/>
    <property type="project" value="UniProtKB-KW"/>
</dbReference>
<dbReference type="PANTHER" id="PTHR24321:SF8">
    <property type="entry name" value="ESTRADIOL 17-BETA-DEHYDROGENASE 8-RELATED"/>
    <property type="match status" value="1"/>
</dbReference>
<dbReference type="PANTHER" id="PTHR24321">
    <property type="entry name" value="DEHYDROGENASES, SHORT CHAIN"/>
    <property type="match status" value="1"/>
</dbReference>